<dbReference type="GO" id="GO:0031177">
    <property type="term" value="F:phosphopantetheine binding"/>
    <property type="evidence" value="ECO:0007669"/>
    <property type="project" value="TreeGrafter"/>
</dbReference>
<name>A0A3B0YWB3_9ZZZZ</name>
<protein>
    <recommendedName>
        <fullName evidence="2">Carrier domain-containing protein</fullName>
    </recommendedName>
</protein>
<dbReference type="GO" id="GO:0005737">
    <property type="term" value="C:cytoplasm"/>
    <property type="evidence" value="ECO:0007669"/>
    <property type="project" value="TreeGrafter"/>
</dbReference>
<proteinExistence type="predicted"/>
<organism evidence="3">
    <name type="scientific">hydrothermal vent metagenome</name>
    <dbReference type="NCBI Taxonomy" id="652676"/>
    <lineage>
        <taxon>unclassified sequences</taxon>
        <taxon>metagenomes</taxon>
        <taxon>ecological metagenomes</taxon>
    </lineage>
</organism>
<dbReference type="PANTHER" id="PTHR45527">
    <property type="entry name" value="NONRIBOSOMAL PEPTIDE SYNTHETASE"/>
    <property type="match status" value="1"/>
</dbReference>
<feature type="domain" description="Carrier" evidence="2">
    <location>
        <begin position="86"/>
        <end position="161"/>
    </location>
</feature>
<accession>A0A3B0YWB3</accession>
<sequence>KQVLIHSFLAGHVSDEQMTSIAIVSKPVSIEQSVEQHLENVLPHYMVPKIYITIESLPLTANGKVDRNALPAPDGTKLNQQLDFVLPQSEIEVILADIIKEVVKITDIGINHNFFELGANSVGIVQINALLQQRHNIVIPIVYMFQYPTISFLASYLAKETEEEKSYDDIKDRAQKRKSRRRKPGTGNDSNEGQ</sequence>
<dbReference type="GO" id="GO:0043041">
    <property type="term" value="P:amino acid activation for nonribosomal peptide biosynthetic process"/>
    <property type="evidence" value="ECO:0007669"/>
    <property type="project" value="TreeGrafter"/>
</dbReference>
<evidence type="ECO:0000256" key="1">
    <source>
        <dbReference type="SAM" id="MobiDB-lite"/>
    </source>
</evidence>
<dbReference type="Gene3D" id="3.30.300.30">
    <property type="match status" value="1"/>
</dbReference>
<gene>
    <name evidence="3" type="ORF">MNBD_GAMMA12-2514</name>
</gene>
<evidence type="ECO:0000313" key="3">
    <source>
        <dbReference type="EMBL" id="VAW80203.1"/>
    </source>
</evidence>
<reference evidence="3" key="1">
    <citation type="submission" date="2018-06" db="EMBL/GenBank/DDBJ databases">
        <authorList>
            <person name="Zhirakovskaya E."/>
        </authorList>
    </citation>
    <scope>NUCLEOTIDE SEQUENCE</scope>
</reference>
<feature type="non-terminal residue" evidence="3">
    <location>
        <position position="1"/>
    </location>
</feature>
<dbReference type="SUPFAM" id="SSF47336">
    <property type="entry name" value="ACP-like"/>
    <property type="match status" value="1"/>
</dbReference>
<dbReference type="Pfam" id="PF00550">
    <property type="entry name" value="PP-binding"/>
    <property type="match status" value="1"/>
</dbReference>
<feature type="region of interest" description="Disordered" evidence="1">
    <location>
        <begin position="161"/>
        <end position="194"/>
    </location>
</feature>
<dbReference type="InterPro" id="IPR036736">
    <property type="entry name" value="ACP-like_sf"/>
</dbReference>
<dbReference type="AlphaFoldDB" id="A0A3B0YWB3"/>
<dbReference type="SUPFAM" id="SSF56801">
    <property type="entry name" value="Acetyl-CoA synthetase-like"/>
    <property type="match status" value="1"/>
</dbReference>
<dbReference type="GO" id="GO:0044550">
    <property type="term" value="P:secondary metabolite biosynthetic process"/>
    <property type="evidence" value="ECO:0007669"/>
    <property type="project" value="TreeGrafter"/>
</dbReference>
<feature type="compositionally biased region" description="Basic and acidic residues" evidence="1">
    <location>
        <begin position="161"/>
        <end position="173"/>
    </location>
</feature>
<dbReference type="InterPro" id="IPR045851">
    <property type="entry name" value="AMP-bd_C_sf"/>
</dbReference>
<evidence type="ECO:0000259" key="2">
    <source>
        <dbReference type="PROSITE" id="PS50075"/>
    </source>
</evidence>
<dbReference type="PROSITE" id="PS50075">
    <property type="entry name" value="CARRIER"/>
    <property type="match status" value="1"/>
</dbReference>
<feature type="compositionally biased region" description="Basic residues" evidence="1">
    <location>
        <begin position="174"/>
        <end position="184"/>
    </location>
</feature>
<dbReference type="PANTHER" id="PTHR45527:SF1">
    <property type="entry name" value="FATTY ACID SYNTHASE"/>
    <property type="match status" value="1"/>
</dbReference>
<dbReference type="InterPro" id="IPR009081">
    <property type="entry name" value="PP-bd_ACP"/>
</dbReference>
<dbReference type="EMBL" id="UOFL01000191">
    <property type="protein sequence ID" value="VAW80203.1"/>
    <property type="molecule type" value="Genomic_DNA"/>
</dbReference>
<dbReference type="Gene3D" id="1.10.1200.10">
    <property type="entry name" value="ACP-like"/>
    <property type="match status" value="1"/>
</dbReference>